<dbReference type="GO" id="GO:0003735">
    <property type="term" value="F:structural constituent of ribosome"/>
    <property type="evidence" value="ECO:0007669"/>
    <property type="project" value="InterPro"/>
</dbReference>
<sequence length="166" mass="18936">MKELKIEKLILNISVGESGDRLTRASKVLEDLSGQQPVFSKARYTVRTFGIRRNEKIACHVTIRGEKAEELLERGLKVKEYELRKANFSDTGNFGFGIMEHIDLGLKYNPSTGIYGMDFYVVMKRAGGGRVAKRRAKRAKIGFQHKCTKQETQAWFVDKYEGILTK</sequence>
<dbReference type="InterPro" id="IPR031309">
    <property type="entry name" value="Ribosomal_uL5_C"/>
</dbReference>
<organism evidence="13">
    <name type="scientific">Favella ehrenbergii</name>
    <dbReference type="NCBI Taxonomy" id="182087"/>
    <lineage>
        <taxon>Eukaryota</taxon>
        <taxon>Sar</taxon>
        <taxon>Alveolata</taxon>
        <taxon>Ciliophora</taxon>
        <taxon>Intramacronucleata</taxon>
        <taxon>Spirotrichea</taxon>
        <taxon>Choreotrichia</taxon>
        <taxon>Tintinnida</taxon>
        <taxon>Xystonellidae</taxon>
        <taxon>Favella</taxon>
    </lineage>
</organism>
<dbReference type="InterPro" id="IPR020929">
    <property type="entry name" value="Ribosomal_uL5_CS"/>
</dbReference>
<dbReference type="GO" id="GO:0005737">
    <property type="term" value="C:cytoplasm"/>
    <property type="evidence" value="ECO:0007669"/>
    <property type="project" value="UniProtKB-SubCell"/>
</dbReference>
<accession>A0A7S3I5B0</accession>
<dbReference type="GO" id="GO:0005840">
    <property type="term" value="C:ribosome"/>
    <property type="evidence" value="ECO:0007669"/>
    <property type="project" value="UniProtKB-KW"/>
</dbReference>
<evidence type="ECO:0000256" key="3">
    <source>
        <dbReference type="ARBA" id="ARBA00008553"/>
    </source>
</evidence>
<evidence type="ECO:0000256" key="4">
    <source>
        <dbReference type="ARBA" id="ARBA00022490"/>
    </source>
</evidence>
<evidence type="ECO:0000256" key="8">
    <source>
        <dbReference type="ARBA" id="ARBA00023242"/>
    </source>
</evidence>
<feature type="domain" description="Large ribosomal subunit protein uL5 C-terminal" evidence="12">
    <location>
        <begin position="56"/>
        <end position="134"/>
    </location>
</feature>
<dbReference type="PANTHER" id="PTHR11994">
    <property type="entry name" value="60S RIBOSOMAL PROTEIN L11-RELATED"/>
    <property type="match status" value="1"/>
</dbReference>
<dbReference type="GO" id="GO:0006412">
    <property type="term" value="P:translation"/>
    <property type="evidence" value="ECO:0007669"/>
    <property type="project" value="InterPro"/>
</dbReference>
<dbReference type="GO" id="GO:0019843">
    <property type="term" value="F:rRNA binding"/>
    <property type="evidence" value="ECO:0007669"/>
    <property type="project" value="UniProtKB-KW"/>
</dbReference>
<evidence type="ECO:0000313" key="13">
    <source>
        <dbReference type="EMBL" id="CAE0314178.1"/>
    </source>
</evidence>
<keyword evidence="4" id="KW-0963">Cytoplasm</keyword>
<evidence type="ECO:0000256" key="7">
    <source>
        <dbReference type="ARBA" id="ARBA00022980"/>
    </source>
</evidence>
<proteinExistence type="inferred from homology"/>
<dbReference type="InterPro" id="IPR002132">
    <property type="entry name" value="Ribosomal_uL5"/>
</dbReference>
<dbReference type="SUPFAM" id="SSF55282">
    <property type="entry name" value="RL5-like"/>
    <property type="match status" value="1"/>
</dbReference>
<keyword evidence="8" id="KW-0539">Nucleus</keyword>
<dbReference type="NCBIfam" id="NF003258">
    <property type="entry name" value="PRK04219.1"/>
    <property type="match status" value="1"/>
</dbReference>
<comment type="similarity">
    <text evidence="3 10">Belongs to the universal ribosomal protein uL5 family.</text>
</comment>
<evidence type="ECO:0008006" key="14">
    <source>
        <dbReference type="Google" id="ProtNLM"/>
    </source>
</evidence>
<dbReference type="Pfam" id="PF00281">
    <property type="entry name" value="Ribosomal_L5"/>
    <property type="match status" value="1"/>
</dbReference>
<dbReference type="Gene3D" id="3.30.1440.10">
    <property type="match status" value="1"/>
</dbReference>
<dbReference type="PROSITE" id="PS00358">
    <property type="entry name" value="RIBOSOMAL_L5"/>
    <property type="match status" value="1"/>
</dbReference>
<evidence type="ECO:0000256" key="2">
    <source>
        <dbReference type="ARBA" id="ARBA00004496"/>
    </source>
</evidence>
<gene>
    <name evidence="13" type="ORF">FEHR0123_LOCUS9102</name>
</gene>
<keyword evidence="9 10" id="KW-0687">Ribonucleoprotein</keyword>
<dbReference type="GO" id="GO:1990904">
    <property type="term" value="C:ribonucleoprotein complex"/>
    <property type="evidence" value="ECO:0007669"/>
    <property type="project" value="UniProtKB-KW"/>
</dbReference>
<name>A0A7S3I5B0_9SPIT</name>
<protein>
    <recommendedName>
        <fullName evidence="14">60S ribosomal protein L11</fullName>
    </recommendedName>
</protein>
<dbReference type="InterPro" id="IPR057266">
    <property type="entry name" value="Ribosomal_uL5_euk/arc-type"/>
</dbReference>
<evidence type="ECO:0000256" key="6">
    <source>
        <dbReference type="ARBA" id="ARBA00022884"/>
    </source>
</evidence>
<feature type="domain" description="Large ribosomal subunit protein uL5 N-terminal" evidence="11">
    <location>
        <begin position="1"/>
        <end position="52"/>
    </location>
</feature>
<keyword evidence="6" id="KW-0694">RNA-binding</keyword>
<dbReference type="InterPro" id="IPR022803">
    <property type="entry name" value="Ribosomal_uL5_dom_sf"/>
</dbReference>
<evidence type="ECO:0000256" key="9">
    <source>
        <dbReference type="ARBA" id="ARBA00023274"/>
    </source>
</evidence>
<dbReference type="PIRSF" id="PIRSF002161">
    <property type="entry name" value="Ribosomal_L5"/>
    <property type="match status" value="1"/>
</dbReference>
<dbReference type="EMBL" id="HBIE01030370">
    <property type="protein sequence ID" value="CAE0314178.1"/>
    <property type="molecule type" value="Transcribed_RNA"/>
</dbReference>
<dbReference type="Pfam" id="PF00673">
    <property type="entry name" value="Ribosomal_L5_C"/>
    <property type="match status" value="1"/>
</dbReference>
<dbReference type="FunFam" id="3.30.1440.10:FF:000004">
    <property type="entry name" value="60S ribosomal protein L11, putative"/>
    <property type="match status" value="1"/>
</dbReference>
<evidence type="ECO:0000256" key="10">
    <source>
        <dbReference type="RuleBase" id="RU003930"/>
    </source>
</evidence>
<comment type="subcellular location">
    <subcellularLocation>
        <location evidence="2">Cytoplasm</location>
    </subcellularLocation>
    <subcellularLocation>
        <location evidence="1">Nucleus</location>
    </subcellularLocation>
</comment>
<dbReference type="AlphaFoldDB" id="A0A7S3I5B0"/>
<evidence type="ECO:0000256" key="1">
    <source>
        <dbReference type="ARBA" id="ARBA00004123"/>
    </source>
</evidence>
<reference evidence="13" key="1">
    <citation type="submission" date="2021-01" db="EMBL/GenBank/DDBJ databases">
        <authorList>
            <person name="Corre E."/>
            <person name="Pelletier E."/>
            <person name="Niang G."/>
            <person name="Scheremetjew M."/>
            <person name="Finn R."/>
            <person name="Kale V."/>
            <person name="Holt S."/>
            <person name="Cochrane G."/>
            <person name="Meng A."/>
            <person name="Brown T."/>
            <person name="Cohen L."/>
        </authorList>
    </citation>
    <scope>NUCLEOTIDE SEQUENCE</scope>
    <source>
        <strain evidence="13">Fehren 1</strain>
    </source>
</reference>
<keyword evidence="7 10" id="KW-0689">Ribosomal protein</keyword>
<dbReference type="GO" id="GO:0005634">
    <property type="term" value="C:nucleus"/>
    <property type="evidence" value="ECO:0007669"/>
    <property type="project" value="UniProtKB-SubCell"/>
</dbReference>
<evidence type="ECO:0000259" key="12">
    <source>
        <dbReference type="Pfam" id="PF00673"/>
    </source>
</evidence>
<dbReference type="InterPro" id="IPR031310">
    <property type="entry name" value="Ribosomal_uL5_N"/>
</dbReference>
<keyword evidence="5" id="KW-0699">rRNA-binding</keyword>
<evidence type="ECO:0000259" key="11">
    <source>
        <dbReference type="Pfam" id="PF00281"/>
    </source>
</evidence>
<evidence type="ECO:0000256" key="5">
    <source>
        <dbReference type="ARBA" id="ARBA00022730"/>
    </source>
</evidence>